<evidence type="ECO:0000256" key="3">
    <source>
        <dbReference type="ARBA" id="ARBA00023125"/>
    </source>
</evidence>
<organism evidence="6 7">
    <name type="scientific">Amycolatopsis japonica</name>
    <dbReference type="NCBI Taxonomy" id="208439"/>
    <lineage>
        <taxon>Bacteria</taxon>
        <taxon>Bacillati</taxon>
        <taxon>Actinomycetota</taxon>
        <taxon>Actinomycetes</taxon>
        <taxon>Pseudonocardiales</taxon>
        <taxon>Pseudonocardiaceae</taxon>
        <taxon>Amycolatopsis</taxon>
        <taxon>Amycolatopsis japonica group</taxon>
    </lineage>
</organism>
<dbReference type="InterPro" id="IPR036388">
    <property type="entry name" value="WH-like_DNA-bd_sf"/>
</dbReference>
<evidence type="ECO:0000259" key="5">
    <source>
        <dbReference type="PROSITE" id="PS50931"/>
    </source>
</evidence>
<proteinExistence type="inferred from homology"/>
<evidence type="ECO:0000256" key="1">
    <source>
        <dbReference type="ARBA" id="ARBA00009437"/>
    </source>
</evidence>
<dbReference type="GO" id="GO:0003677">
    <property type="term" value="F:DNA binding"/>
    <property type="evidence" value="ECO:0007669"/>
    <property type="project" value="UniProtKB-KW"/>
</dbReference>
<evidence type="ECO:0000313" key="6">
    <source>
        <dbReference type="EMBL" id="AIG75405.1"/>
    </source>
</evidence>
<dbReference type="PANTHER" id="PTHR30346:SF29">
    <property type="entry name" value="LYSR SUBSTRATE-BINDING"/>
    <property type="match status" value="1"/>
</dbReference>
<dbReference type="Gene3D" id="3.40.190.10">
    <property type="entry name" value="Periplasmic binding protein-like II"/>
    <property type="match status" value="2"/>
</dbReference>
<dbReference type="STRING" id="208439.AJAP_12620"/>
<dbReference type="InterPro" id="IPR036390">
    <property type="entry name" value="WH_DNA-bd_sf"/>
</dbReference>
<protein>
    <recommendedName>
        <fullName evidence="5">HTH lysR-type domain-containing protein</fullName>
    </recommendedName>
</protein>
<dbReference type="Proteomes" id="UP000028492">
    <property type="component" value="Chromosome"/>
</dbReference>
<evidence type="ECO:0000313" key="7">
    <source>
        <dbReference type="Proteomes" id="UP000028492"/>
    </source>
</evidence>
<reference evidence="6 7" key="1">
    <citation type="journal article" date="2014" name="J. Biotechnol.">
        <title>Complete genome sequence of the actinobacterium Amycolatopsis japonica MG417-CF17(T) (=DSM 44213T) producing (S,S)-N,N'-ethylenediaminedisuccinic acid.</title>
        <authorList>
            <person name="Stegmann E."/>
            <person name="Albersmeier A."/>
            <person name="Spohn M."/>
            <person name="Gert H."/>
            <person name="Weber T."/>
            <person name="Wohlleben W."/>
            <person name="Kalinowski J."/>
            <person name="Ruckert C."/>
        </authorList>
    </citation>
    <scope>NUCLEOTIDE SEQUENCE [LARGE SCALE GENOMIC DNA]</scope>
    <source>
        <strain evidence="7">MG417-CF17 (DSM 44213)</strain>
    </source>
</reference>
<accession>A0A075UYZ1</accession>
<dbReference type="SUPFAM" id="SSF46785">
    <property type="entry name" value="Winged helix' DNA-binding domain"/>
    <property type="match status" value="1"/>
</dbReference>
<dbReference type="GO" id="GO:0032993">
    <property type="term" value="C:protein-DNA complex"/>
    <property type="evidence" value="ECO:0007669"/>
    <property type="project" value="TreeGrafter"/>
</dbReference>
<dbReference type="Pfam" id="PF00126">
    <property type="entry name" value="HTH_1"/>
    <property type="match status" value="1"/>
</dbReference>
<dbReference type="PROSITE" id="PS50931">
    <property type="entry name" value="HTH_LYSR"/>
    <property type="match status" value="1"/>
</dbReference>
<dbReference type="CDD" id="cd08423">
    <property type="entry name" value="PBP2_LTTR_like_6"/>
    <property type="match status" value="1"/>
</dbReference>
<evidence type="ECO:0000256" key="4">
    <source>
        <dbReference type="ARBA" id="ARBA00023163"/>
    </source>
</evidence>
<keyword evidence="7" id="KW-1185">Reference proteome</keyword>
<dbReference type="eggNOG" id="COG0583">
    <property type="taxonomic scope" value="Bacteria"/>
</dbReference>
<dbReference type="KEGG" id="aja:AJAP_12620"/>
<evidence type="ECO:0000256" key="2">
    <source>
        <dbReference type="ARBA" id="ARBA00023015"/>
    </source>
</evidence>
<keyword evidence="4" id="KW-0804">Transcription</keyword>
<sequence>MNLGRLQALASVAKYGSVARAAEVLHVTPSGVSQQLNKLEKETGHPLLEPAGRGIRLTRAGQVLAEHAARVLAQVAAAEADLAALDQEVAGPLRIGAVGSAIRELLPGVLAELVADRPRLRVSLRDGEVVDLLPRLLTDELTVLLMESWEARPPLLPAGVAVRTLVREPAEVALAADHPLADRSVVDLADLAGQTWTCCPAGTEAHVALTQTMRGLGAEPDIRFAVAEYPTQLALVAAGLTVALVPKMAQRPTPDGVRFLRTRPVLHREIRVAWRTDDQGPPIRALLAALVSRQEAVNATANGYPSR</sequence>
<dbReference type="FunFam" id="1.10.10.10:FF:000001">
    <property type="entry name" value="LysR family transcriptional regulator"/>
    <property type="match status" value="1"/>
</dbReference>
<gene>
    <name evidence="6" type="ORF">AJAP_12620</name>
</gene>
<dbReference type="HOGENOM" id="CLU_039613_6_0_11"/>
<keyword evidence="3" id="KW-0238">DNA-binding</keyword>
<dbReference type="AlphaFoldDB" id="A0A075UYZ1"/>
<dbReference type="Gene3D" id="1.10.10.10">
    <property type="entry name" value="Winged helix-like DNA-binding domain superfamily/Winged helix DNA-binding domain"/>
    <property type="match status" value="1"/>
</dbReference>
<dbReference type="PANTHER" id="PTHR30346">
    <property type="entry name" value="TRANSCRIPTIONAL DUAL REGULATOR HCAR-RELATED"/>
    <property type="match status" value="1"/>
</dbReference>
<dbReference type="InterPro" id="IPR000847">
    <property type="entry name" value="LysR_HTH_N"/>
</dbReference>
<dbReference type="EMBL" id="CP008953">
    <property type="protein sequence ID" value="AIG75405.1"/>
    <property type="molecule type" value="Genomic_DNA"/>
</dbReference>
<name>A0A075UYZ1_9PSEU</name>
<dbReference type="Pfam" id="PF03466">
    <property type="entry name" value="LysR_substrate"/>
    <property type="match status" value="1"/>
</dbReference>
<dbReference type="GO" id="GO:0003700">
    <property type="term" value="F:DNA-binding transcription factor activity"/>
    <property type="evidence" value="ECO:0007669"/>
    <property type="project" value="InterPro"/>
</dbReference>
<dbReference type="SUPFAM" id="SSF53850">
    <property type="entry name" value="Periplasmic binding protein-like II"/>
    <property type="match status" value="1"/>
</dbReference>
<comment type="similarity">
    <text evidence="1">Belongs to the LysR transcriptional regulatory family.</text>
</comment>
<dbReference type="InterPro" id="IPR005119">
    <property type="entry name" value="LysR_subst-bd"/>
</dbReference>
<keyword evidence="2" id="KW-0805">Transcription regulation</keyword>
<dbReference type="RefSeq" id="WP_038510865.1">
    <property type="nucleotide sequence ID" value="NZ_CP008953.1"/>
</dbReference>
<feature type="domain" description="HTH lysR-type" evidence="5">
    <location>
        <begin position="1"/>
        <end position="58"/>
    </location>
</feature>